<keyword evidence="4" id="KW-0560">Oxidoreductase</keyword>
<feature type="transmembrane region" description="Helical" evidence="7">
    <location>
        <begin position="53"/>
        <end position="80"/>
    </location>
</feature>
<dbReference type="GO" id="GO:0050479">
    <property type="term" value="F:glyceryl-ether monooxygenase activity"/>
    <property type="evidence" value="ECO:0007669"/>
    <property type="project" value="TreeGrafter"/>
</dbReference>
<sequence>MEFMSEVFLARDLPYIEAWIDDNFLLIALAIFGLELVRYAFKKKLTMNLVGDSITNFITLGFLVIIIFFVGLAYLGAFYYFYNNWSITQLPITGWTILGGIILADLAYYWEHRFMHINGFAWGTHTVHHSSPHFNISVAYRFGPLDWLFPFFFYLPLVLLGFNPLLVLLCETIVQVYQTLLHTEAVKKLPRPFEAIFNTPSHHRVHHATNKQYIDKNYAGIFIIWDRMFGTFAREEEEVKYGVFPRINSVNPFKVYFSGYVKLTKQLWNAPSWGYRWNLLVKPPIWAWEQEQAAKKAAALKQ</sequence>
<dbReference type="EMBL" id="QZEI01000015">
    <property type="protein sequence ID" value="RLV60455.1"/>
    <property type="molecule type" value="Genomic_DNA"/>
</dbReference>
<accession>A0A3L8PYU1</accession>
<dbReference type="PANTHER" id="PTHR21624">
    <property type="entry name" value="STEROL DESATURASE-RELATED PROTEIN"/>
    <property type="match status" value="1"/>
</dbReference>
<evidence type="ECO:0000259" key="8">
    <source>
        <dbReference type="Pfam" id="PF04116"/>
    </source>
</evidence>
<keyword evidence="2 7" id="KW-0812">Transmembrane</keyword>
<dbReference type="Proteomes" id="UP000281474">
    <property type="component" value="Unassembled WGS sequence"/>
</dbReference>
<feature type="domain" description="Fatty acid hydroxylase" evidence="8">
    <location>
        <begin position="98"/>
        <end position="231"/>
    </location>
</feature>
<dbReference type="GO" id="GO:0016020">
    <property type="term" value="C:membrane"/>
    <property type="evidence" value="ECO:0007669"/>
    <property type="project" value="GOC"/>
</dbReference>
<comment type="subcellular location">
    <subcellularLocation>
        <location evidence="1">Endomembrane system</location>
        <topology evidence="1">Multi-pass membrane protein</topology>
    </subcellularLocation>
</comment>
<keyword evidence="3 7" id="KW-1133">Transmembrane helix</keyword>
<gene>
    <name evidence="9" type="ORF">D5018_06580</name>
</gene>
<dbReference type="OrthoDB" id="9770329at2"/>
<evidence type="ECO:0000256" key="7">
    <source>
        <dbReference type="SAM" id="Phobius"/>
    </source>
</evidence>
<name>A0A3L8PYU1_9GAMM</name>
<evidence type="ECO:0000256" key="5">
    <source>
        <dbReference type="ARBA" id="ARBA00023098"/>
    </source>
</evidence>
<dbReference type="RefSeq" id="WP_121838215.1">
    <property type="nucleotide sequence ID" value="NZ_ML014764.1"/>
</dbReference>
<dbReference type="AlphaFoldDB" id="A0A3L8PYU1"/>
<dbReference type="GO" id="GO:0006643">
    <property type="term" value="P:membrane lipid metabolic process"/>
    <property type="evidence" value="ECO:0007669"/>
    <property type="project" value="TreeGrafter"/>
</dbReference>
<evidence type="ECO:0000256" key="6">
    <source>
        <dbReference type="ARBA" id="ARBA00023136"/>
    </source>
</evidence>
<organism evidence="9 10">
    <name type="scientific">Parashewanella curva</name>
    <dbReference type="NCBI Taxonomy" id="2338552"/>
    <lineage>
        <taxon>Bacteria</taxon>
        <taxon>Pseudomonadati</taxon>
        <taxon>Pseudomonadota</taxon>
        <taxon>Gammaproteobacteria</taxon>
        <taxon>Alteromonadales</taxon>
        <taxon>Shewanellaceae</taxon>
        <taxon>Parashewanella</taxon>
    </lineage>
</organism>
<keyword evidence="6 7" id="KW-0472">Membrane</keyword>
<evidence type="ECO:0000313" key="9">
    <source>
        <dbReference type="EMBL" id="RLV60455.1"/>
    </source>
</evidence>
<evidence type="ECO:0000256" key="4">
    <source>
        <dbReference type="ARBA" id="ARBA00023002"/>
    </source>
</evidence>
<keyword evidence="5" id="KW-0443">Lipid metabolism</keyword>
<dbReference type="InterPro" id="IPR006694">
    <property type="entry name" value="Fatty_acid_hydroxylase"/>
</dbReference>
<dbReference type="InterPro" id="IPR051689">
    <property type="entry name" value="Sterol_desaturase/TMEM195"/>
</dbReference>
<dbReference type="GO" id="GO:0008610">
    <property type="term" value="P:lipid biosynthetic process"/>
    <property type="evidence" value="ECO:0007669"/>
    <property type="project" value="InterPro"/>
</dbReference>
<evidence type="ECO:0000256" key="2">
    <source>
        <dbReference type="ARBA" id="ARBA00022692"/>
    </source>
</evidence>
<feature type="transmembrane region" description="Helical" evidence="7">
    <location>
        <begin position="147"/>
        <end position="169"/>
    </location>
</feature>
<dbReference type="Pfam" id="PF04116">
    <property type="entry name" value="FA_hydroxylase"/>
    <property type="match status" value="1"/>
</dbReference>
<comment type="caution">
    <text evidence="9">The sequence shown here is derived from an EMBL/GenBank/DDBJ whole genome shotgun (WGS) entry which is preliminary data.</text>
</comment>
<evidence type="ECO:0000313" key="10">
    <source>
        <dbReference type="Proteomes" id="UP000281474"/>
    </source>
</evidence>
<dbReference type="PANTHER" id="PTHR21624:SF1">
    <property type="entry name" value="ALKYLGLYCEROL MONOOXYGENASE"/>
    <property type="match status" value="1"/>
</dbReference>
<reference evidence="9 10" key="1">
    <citation type="submission" date="2018-09" db="EMBL/GenBank/DDBJ databases">
        <title>Phylogeny of the Shewanellaceae, and recommendation for two new genera, Pseudoshewanella and Parashewanella.</title>
        <authorList>
            <person name="Wang G."/>
        </authorList>
    </citation>
    <scope>NUCLEOTIDE SEQUENCE [LARGE SCALE GENOMIC DNA]</scope>
    <source>
        <strain evidence="9 10">C51</strain>
    </source>
</reference>
<protein>
    <submittedName>
        <fullName evidence="9">Sterol desaturase family protein</fullName>
    </submittedName>
</protein>
<feature type="transmembrane region" description="Helical" evidence="7">
    <location>
        <begin position="24"/>
        <end position="41"/>
    </location>
</feature>
<dbReference type="GO" id="GO:0005506">
    <property type="term" value="F:iron ion binding"/>
    <property type="evidence" value="ECO:0007669"/>
    <property type="project" value="InterPro"/>
</dbReference>
<evidence type="ECO:0000256" key="3">
    <source>
        <dbReference type="ARBA" id="ARBA00022989"/>
    </source>
</evidence>
<proteinExistence type="predicted"/>
<keyword evidence="10" id="KW-1185">Reference proteome</keyword>
<evidence type="ECO:0000256" key="1">
    <source>
        <dbReference type="ARBA" id="ARBA00004127"/>
    </source>
</evidence>
<dbReference type="GO" id="GO:0012505">
    <property type="term" value="C:endomembrane system"/>
    <property type="evidence" value="ECO:0007669"/>
    <property type="project" value="UniProtKB-SubCell"/>
</dbReference>